<sequence>MIKNTFFTLLMFCLLTLNTQVKAASSIVLLGDSLSASYGMQQNEGWVSLLNQTLHQQNAPFLITNASISGETTAGGLSRLPGILSKEKVDYLLIELGGNDGLRGFPPKLIKNNLLQIIQLAKAKDIPVAIMNIRIPPNYGPRYNQLFTDTFAQVAKEEDIPLLQFFMEDIATNPKLMQADGIHPNQAAQPLIVEVMHKQLNQLLLGNSAANTKLNSN</sequence>
<keyword evidence="1" id="KW-0732">Signal</keyword>
<protein>
    <submittedName>
        <fullName evidence="3">Arylesterase</fullName>
    </submittedName>
</protein>
<evidence type="ECO:0000256" key="1">
    <source>
        <dbReference type="SAM" id="SignalP"/>
    </source>
</evidence>
<reference evidence="3 4" key="1">
    <citation type="journal article" date="2022" name="Mar. Drugs">
        <title>Bioassay-Guided Fractionation Leads to the Detection of Cholic Acid Generated by the Rare Thalassomonas sp.</title>
        <authorList>
            <person name="Pheiffer F."/>
            <person name="Schneider Y.K."/>
            <person name="Hansen E.H."/>
            <person name="Andersen J.H."/>
            <person name="Isaksson J."/>
            <person name="Busche T."/>
            <person name="R C."/>
            <person name="Kalinowski J."/>
            <person name="Zyl L.V."/>
            <person name="Trindade M."/>
        </authorList>
    </citation>
    <scope>NUCLEOTIDE SEQUENCE [LARGE SCALE GENOMIC DNA]</scope>
    <source>
        <strain evidence="3 4">A5K-61T</strain>
    </source>
</reference>
<evidence type="ECO:0000313" key="4">
    <source>
        <dbReference type="Proteomes" id="UP001215231"/>
    </source>
</evidence>
<evidence type="ECO:0000259" key="2">
    <source>
        <dbReference type="Pfam" id="PF13472"/>
    </source>
</evidence>
<dbReference type="Proteomes" id="UP001215231">
    <property type="component" value="Chromosome"/>
</dbReference>
<feature type="chain" id="PRO_5047313060" evidence="1">
    <location>
        <begin position="24"/>
        <end position="217"/>
    </location>
</feature>
<dbReference type="InterPro" id="IPR051532">
    <property type="entry name" value="Ester_Hydrolysis_Enzymes"/>
</dbReference>
<keyword evidence="4" id="KW-1185">Reference proteome</keyword>
<name>A0ABY7VLC8_9GAMM</name>
<feature type="signal peptide" evidence="1">
    <location>
        <begin position="1"/>
        <end position="23"/>
    </location>
</feature>
<dbReference type="SUPFAM" id="SSF52266">
    <property type="entry name" value="SGNH hydrolase"/>
    <property type="match status" value="1"/>
</dbReference>
<organism evidence="3 4">
    <name type="scientific">Thalassomonas haliotis</name>
    <dbReference type="NCBI Taxonomy" id="485448"/>
    <lineage>
        <taxon>Bacteria</taxon>
        <taxon>Pseudomonadati</taxon>
        <taxon>Pseudomonadota</taxon>
        <taxon>Gammaproteobacteria</taxon>
        <taxon>Alteromonadales</taxon>
        <taxon>Colwelliaceae</taxon>
        <taxon>Thalassomonas</taxon>
    </lineage>
</organism>
<dbReference type="Pfam" id="PF13472">
    <property type="entry name" value="Lipase_GDSL_2"/>
    <property type="match status" value="1"/>
</dbReference>
<dbReference type="InterPro" id="IPR013830">
    <property type="entry name" value="SGNH_hydro"/>
</dbReference>
<dbReference type="Gene3D" id="3.40.50.1110">
    <property type="entry name" value="SGNH hydrolase"/>
    <property type="match status" value="1"/>
</dbReference>
<dbReference type="EMBL" id="CP059693">
    <property type="protein sequence ID" value="WDE14083.1"/>
    <property type="molecule type" value="Genomic_DNA"/>
</dbReference>
<dbReference type="CDD" id="cd01822">
    <property type="entry name" value="Lysophospholipase_L1_like"/>
    <property type="match status" value="1"/>
</dbReference>
<dbReference type="InterPro" id="IPR036514">
    <property type="entry name" value="SGNH_hydro_sf"/>
</dbReference>
<evidence type="ECO:0000313" key="3">
    <source>
        <dbReference type="EMBL" id="WDE14083.1"/>
    </source>
</evidence>
<dbReference type="PANTHER" id="PTHR30383">
    <property type="entry name" value="THIOESTERASE 1/PROTEASE 1/LYSOPHOSPHOLIPASE L1"/>
    <property type="match status" value="1"/>
</dbReference>
<feature type="domain" description="SGNH hydrolase-type esterase" evidence="2">
    <location>
        <begin position="29"/>
        <end position="188"/>
    </location>
</feature>
<proteinExistence type="predicted"/>
<dbReference type="PANTHER" id="PTHR30383:SF24">
    <property type="entry name" value="THIOESTERASE 1_PROTEASE 1_LYSOPHOSPHOLIPASE L1"/>
    <property type="match status" value="1"/>
</dbReference>
<dbReference type="RefSeq" id="WP_420794502.1">
    <property type="nucleotide sequence ID" value="NZ_CP059693.1"/>
</dbReference>
<gene>
    <name evidence="3" type="ORF">H3N35_12005</name>
</gene>
<accession>A0ABY7VLC8</accession>